<evidence type="ECO:0000259" key="2">
    <source>
        <dbReference type="PROSITE" id="PS51782"/>
    </source>
</evidence>
<keyword evidence="1" id="KW-0472">Membrane</keyword>
<dbReference type="EMBL" id="JABWDY010012981">
    <property type="protein sequence ID" value="KAF5198683.1"/>
    <property type="molecule type" value="Genomic_DNA"/>
</dbReference>
<feature type="transmembrane region" description="Helical" evidence="1">
    <location>
        <begin position="157"/>
        <end position="178"/>
    </location>
</feature>
<accession>A0A7J6WP10</accession>
<reference evidence="3 4" key="1">
    <citation type="submission" date="2020-06" db="EMBL/GenBank/DDBJ databases">
        <title>Transcriptomic and genomic resources for Thalictrum thalictroides and T. hernandezii: Facilitating candidate gene discovery in an emerging model plant lineage.</title>
        <authorList>
            <person name="Arias T."/>
            <person name="Riano-Pachon D.M."/>
            <person name="Di Stilio V.S."/>
        </authorList>
    </citation>
    <scope>NUCLEOTIDE SEQUENCE [LARGE SCALE GENOMIC DNA]</scope>
    <source>
        <strain evidence="4">cv. WT478/WT964</strain>
        <tissue evidence="3">Leaves</tissue>
    </source>
</reference>
<gene>
    <name evidence="3" type="ORF">FRX31_011738</name>
</gene>
<dbReference type="CDD" id="cd00118">
    <property type="entry name" value="LysM"/>
    <property type="match status" value="1"/>
</dbReference>
<proteinExistence type="predicted"/>
<evidence type="ECO:0000256" key="1">
    <source>
        <dbReference type="SAM" id="Phobius"/>
    </source>
</evidence>
<protein>
    <submittedName>
        <fullName evidence="3">Lysm domain-containing gpi-anchored protein</fullName>
    </submittedName>
</protein>
<feature type="domain" description="LysM" evidence="2">
    <location>
        <begin position="1"/>
        <end position="33"/>
    </location>
</feature>
<dbReference type="AlphaFoldDB" id="A0A7J6WP10"/>
<dbReference type="InterPro" id="IPR036779">
    <property type="entry name" value="LysM_dom_sf"/>
</dbReference>
<evidence type="ECO:0000313" key="3">
    <source>
        <dbReference type="EMBL" id="KAF5198683.1"/>
    </source>
</evidence>
<keyword evidence="1" id="KW-0812">Transmembrane</keyword>
<dbReference type="PANTHER" id="PTHR33734">
    <property type="entry name" value="LYSM DOMAIN-CONTAINING GPI-ANCHORED PROTEIN 2"/>
    <property type="match status" value="1"/>
</dbReference>
<comment type="caution">
    <text evidence="3">The sequence shown here is derived from an EMBL/GenBank/DDBJ whole genome shotgun (WGS) entry which is preliminary data.</text>
</comment>
<keyword evidence="4" id="KW-1185">Reference proteome</keyword>
<dbReference type="Gene3D" id="3.10.350.10">
    <property type="entry name" value="LysM domain"/>
    <property type="match status" value="1"/>
</dbReference>
<dbReference type="Pfam" id="PF01476">
    <property type="entry name" value="LysM"/>
    <property type="match status" value="1"/>
</dbReference>
<dbReference type="Proteomes" id="UP000554482">
    <property type="component" value="Unassembled WGS sequence"/>
</dbReference>
<keyword evidence="1" id="KW-1133">Transmembrane helix</keyword>
<dbReference type="InterPro" id="IPR018392">
    <property type="entry name" value="LysM"/>
</dbReference>
<name>A0A7J6WP10_THATH</name>
<evidence type="ECO:0000313" key="4">
    <source>
        <dbReference type="Proteomes" id="UP000554482"/>
    </source>
</evidence>
<dbReference type="PROSITE" id="PS51782">
    <property type="entry name" value="LYSM"/>
    <property type="match status" value="1"/>
</dbReference>
<organism evidence="3 4">
    <name type="scientific">Thalictrum thalictroides</name>
    <name type="common">Rue-anemone</name>
    <name type="synonym">Anemone thalictroides</name>
    <dbReference type="NCBI Taxonomy" id="46969"/>
    <lineage>
        <taxon>Eukaryota</taxon>
        <taxon>Viridiplantae</taxon>
        <taxon>Streptophyta</taxon>
        <taxon>Embryophyta</taxon>
        <taxon>Tracheophyta</taxon>
        <taxon>Spermatophyta</taxon>
        <taxon>Magnoliopsida</taxon>
        <taxon>Ranunculales</taxon>
        <taxon>Ranunculaceae</taxon>
        <taxon>Thalictroideae</taxon>
        <taxon>Thalictrum</taxon>
    </lineage>
</organism>
<dbReference type="PANTHER" id="PTHR33734:SF11">
    <property type="entry name" value="LYSM DOMAIN-CONTAINING GPI-ANCHORED PROTEIN 2"/>
    <property type="match status" value="1"/>
</dbReference>
<dbReference type="OrthoDB" id="2107166at2759"/>
<sequence>MIADEYGTTEATLLRLNGLANPNDLQADSVLDVPLKVCTSMISTTSLDYPLLVPNGTYTFTANNCVQCKCDASNNWTLQCEPSPNGVKIANWTRCPSTQCQNNPNLSIGNTSSSNCGPACSYAGYNSQTILTTAVSSTCPTTDGAQRPSNGAIKIGLRWLSGIWLLIALELGILGFGLL</sequence>